<keyword evidence="1" id="KW-0472">Membrane</keyword>
<dbReference type="EMBL" id="PPTX01000028">
    <property type="protein sequence ID" value="RDB75433.1"/>
    <property type="molecule type" value="Genomic_DNA"/>
</dbReference>
<dbReference type="Proteomes" id="UP000253915">
    <property type="component" value="Unassembled WGS sequence"/>
</dbReference>
<accession>A0A369N2Q6</accession>
<gene>
    <name evidence="5" type="ORF">C1853_11150</name>
    <name evidence="4" type="ORF">C1871_12300</name>
    <name evidence="3" type="ORF">C1872_14120</name>
    <name evidence="2" type="ORF">GO726_11500</name>
</gene>
<dbReference type="RefSeq" id="WP_009608145.1">
    <property type="nucleotide sequence ID" value="NZ_AP031442.1"/>
</dbReference>
<comment type="caution">
    <text evidence="4">The sequence shown here is derived from an EMBL/GenBank/DDBJ whole genome shotgun (WGS) entry which is preliminary data.</text>
</comment>
<evidence type="ECO:0000313" key="5">
    <source>
        <dbReference type="EMBL" id="RDC36728.1"/>
    </source>
</evidence>
<dbReference type="EMBL" id="PPUQ01000016">
    <property type="protein sequence ID" value="RDC36728.1"/>
    <property type="molecule type" value="Genomic_DNA"/>
</dbReference>
<evidence type="ECO:0008006" key="10">
    <source>
        <dbReference type="Google" id="ProtNLM"/>
    </source>
</evidence>
<evidence type="ECO:0000313" key="4">
    <source>
        <dbReference type="EMBL" id="RDB83045.1"/>
    </source>
</evidence>
<dbReference type="Proteomes" id="UP000253857">
    <property type="component" value="Unassembled WGS sequence"/>
</dbReference>
<sequence>MIRAGSFNECGQGTVEFALVTAAFLAAVIALGALWRGLEAGMFVDHALMSASHHIQMTMPGSVADVFLY</sequence>
<dbReference type="OMA" id="ASHHIQM"/>
<evidence type="ECO:0000313" key="6">
    <source>
        <dbReference type="Proteomes" id="UP000253752"/>
    </source>
</evidence>
<name>A0A369N2Q6_EGGLN</name>
<dbReference type="EMBL" id="WPOM01000025">
    <property type="protein sequence ID" value="MVN33780.1"/>
    <property type="molecule type" value="Genomic_DNA"/>
</dbReference>
<organism evidence="4 7">
    <name type="scientific">Eggerthella lenta</name>
    <name type="common">Eubacterium lentum</name>
    <dbReference type="NCBI Taxonomy" id="84112"/>
    <lineage>
        <taxon>Bacteria</taxon>
        <taxon>Bacillati</taxon>
        <taxon>Actinomycetota</taxon>
        <taxon>Coriobacteriia</taxon>
        <taxon>Eggerthellales</taxon>
        <taxon>Eggerthellaceae</taxon>
        <taxon>Eggerthella</taxon>
    </lineage>
</organism>
<keyword evidence="1" id="KW-1133">Transmembrane helix</keyword>
<dbReference type="Proteomes" id="UP000436429">
    <property type="component" value="Unassembled WGS sequence"/>
</dbReference>
<proteinExistence type="predicted"/>
<evidence type="ECO:0000313" key="3">
    <source>
        <dbReference type="EMBL" id="RDB75433.1"/>
    </source>
</evidence>
<dbReference type="AlphaFoldDB" id="A0A369N2Q6"/>
<reference evidence="6 7" key="1">
    <citation type="journal article" date="2018" name="Elife">
        <title>Discovery and characterization of a prevalent human gut bacterial enzyme sufficient for the inactivation of a family of plant toxins.</title>
        <authorList>
            <person name="Koppel N."/>
            <person name="Bisanz J.E."/>
            <person name="Pandelia M.E."/>
            <person name="Turnbaugh P.J."/>
            <person name="Balskus E.P."/>
        </authorList>
    </citation>
    <scope>NUCLEOTIDE SEQUENCE [LARGE SCALE GENOMIC DNA]</scope>
    <source>
        <strain evidence="5 8">16A</strain>
        <strain evidence="4 7">FAA1-1-60AUCSF</strain>
        <strain evidence="3 6">MR1 #12</strain>
    </source>
</reference>
<reference evidence="2 9" key="2">
    <citation type="submission" date="2019-11" db="EMBL/GenBank/DDBJ databases">
        <title>Whole genome shotgun sequencing (WGS) data from Adlercreutzia equolifaciens ResAG-91, Eggerthella lenta MRI-F36, MRI-F37, MRI-F40, ResAG-49, ResAG-88, ResAG-121, ResAG-145, and Gordonibacter sp. ResAG-5, ResAG-26, ResAG-43, ResAG-50, ResAG-59.</title>
        <authorList>
            <person name="Stoll D.A."/>
            <person name="Danylec N."/>
            <person name="Franz C.M.A.P."/>
            <person name="Huch M."/>
        </authorList>
    </citation>
    <scope>NUCLEOTIDE SEQUENCE [LARGE SCALE GENOMIC DNA]</scope>
    <source>
        <strain evidence="2 9">ResAG-88</strain>
    </source>
</reference>
<dbReference type="EMBL" id="PPTY01000027">
    <property type="protein sequence ID" value="RDB83045.1"/>
    <property type="molecule type" value="Genomic_DNA"/>
</dbReference>
<evidence type="ECO:0000313" key="7">
    <source>
        <dbReference type="Proteomes" id="UP000253857"/>
    </source>
</evidence>
<protein>
    <recommendedName>
        <fullName evidence="10">Pilus assembly protein</fullName>
    </recommendedName>
</protein>
<keyword evidence="1" id="KW-0812">Transmembrane</keyword>
<evidence type="ECO:0000313" key="9">
    <source>
        <dbReference type="Proteomes" id="UP000436429"/>
    </source>
</evidence>
<evidence type="ECO:0000313" key="2">
    <source>
        <dbReference type="EMBL" id="MVN33780.1"/>
    </source>
</evidence>
<feature type="transmembrane region" description="Helical" evidence="1">
    <location>
        <begin position="17"/>
        <end position="35"/>
    </location>
</feature>
<evidence type="ECO:0000256" key="1">
    <source>
        <dbReference type="SAM" id="Phobius"/>
    </source>
</evidence>
<evidence type="ECO:0000313" key="8">
    <source>
        <dbReference type="Proteomes" id="UP000253915"/>
    </source>
</evidence>
<dbReference type="Proteomes" id="UP000253752">
    <property type="component" value="Unassembled WGS sequence"/>
</dbReference>